<keyword evidence="10 20" id="KW-0418">Kinase</keyword>
<evidence type="ECO:0000256" key="15">
    <source>
        <dbReference type="ARBA" id="ARBA00022946"/>
    </source>
</evidence>
<evidence type="ECO:0000256" key="9">
    <source>
        <dbReference type="ARBA" id="ARBA00022741"/>
    </source>
</evidence>
<evidence type="ECO:0000313" key="20">
    <source>
        <dbReference type="EMBL" id="JAV07156.1"/>
    </source>
</evidence>
<dbReference type="GO" id="GO:0090141">
    <property type="term" value="P:positive regulation of mitochondrial fission"/>
    <property type="evidence" value="ECO:0007669"/>
    <property type="project" value="TreeGrafter"/>
</dbReference>
<dbReference type="InterPro" id="IPR051511">
    <property type="entry name" value="MitoQC_Scaffold_Kinases"/>
</dbReference>
<keyword evidence="9" id="KW-0547">Nucleotide-binding</keyword>
<proteinExistence type="predicted"/>
<evidence type="ECO:0000256" key="17">
    <source>
        <dbReference type="ARBA" id="ARBA00047899"/>
    </source>
</evidence>
<dbReference type="PROSITE" id="PS00108">
    <property type="entry name" value="PROTEIN_KINASE_ST"/>
    <property type="match status" value="1"/>
</dbReference>
<dbReference type="InterPro" id="IPR008271">
    <property type="entry name" value="Ser/Thr_kinase_AS"/>
</dbReference>
<evidence type="ECO:0000256" key="11">
    <source>
        <dbReference type="ARBA" id="ARBA00022787"/>
    </source>
</evidence>
<keyword evidence="15" id="KW-0809">Transit peptide</keyword>
<dbReference type="GO" id="GO:0005829">
    <property type="term" value="C:cytosol"/>
    <property type="evidence" value="ECO:0007669"/>
    <property type="project" value="UniProtKB-SubCell"/>
</dbReference>
<evidence type="ECO:0000256" key="1">
    <source>
        <dbReference type="ARBA" id="ARBA00001946"/>
    </source>
</evidence>
<dbReference type="SMART" id="SM00220">
    <property type="entry name" value="S_TKc"/>
    <property type="match status" value="1"/>
</dbReference>
<comment type="catalytic activity">
    <reaction evidence="18">
        <text>L-seryl-[protein] + ATP = O-phospho-L-seryl-[protein] + ADP + H(+)</text>
        <dbReference type="Rhea" id="RHEA:17989"/>
        <dbReference type="Rhea" id="RHEA-COMP:9863"/>
        <dbReference type="Rhea" id="RHEA-COMP:11604"/>
        <dbReference type="ChEBI" id="CHEBI:15378"/>
        <dbReference type="ChEBI" id="CHEBI:29999"/>
        <dbReference type="ChEBI" id="CHEBI:30616"/>
        <dbReference type="ChEBI" id="CHEBI:83421"/>
        <dbReference type="ChEBI" id="CHEBI:456216"/>
        <dbReference type="EC" id="2.7.11.1"/>
    </reaction>
</comment>
<keyword evidence="8" id="KW-0479">Metal-binding</keyword>
<dbReference type="InterPro" id="IPR011009">
    <property type="entry name" value="Kinase-like_dom_sf"/>
</dbReference>
<dbReference type="SUPFAM" id="SSF56112">
    <property type="entry name" value="Protein kinase-like (PK-like)"/>
    <property type="match status" value="1"/>
</dbReference>
<dbReference type="InterPro" id="IPR000719">
    <property type="entry name" value="Prot_kinase_dom"/>
</dbReference>
<feature type="domain" description="Protein kinase" evidence="19">
    <location>
        <begin position="157"/>
        <end position="479"/>
    </location>
</feature>
<keyword evidence="16" id="KW-0496">Mitochondrion</keyword>
<dbReference type="PANTHER" id="PTHR22972">
    <property type="entry name" value="SERINE/THREONINE PROTEIN KINASE"/>
    <property type="match status" value="1"/>
</dbReference>
<dbReference type="GO" id="GO:0005741">
    <property type="term" value="C:mitochondrial outer membrane"/>
    <property type="evidence" value="ECO:0007669"/>
    <property type="project" value="UniProtKB-SubCell"/>
</dbReference>
<accession>A0A1L8DL21</accession>
<dbReference type="GO" id="GO:0046872">
    <property type="term" value="F:metal ion binding"/>
    <property type="evidence" value="ECO:0007669"/>
    <property type="project" value="UniProtKB-KW"/>
</dbReference>
<dbReference type="PROSITE" id="PS50011">
    <property type="entry name" value="PROTEIN_KINASE_DOM"/>
    <property type="match status" value="1"/>
</dbReference>
<evidence type="ECO:0000256" key="2">
    <source>
        <dbReference type="ARBA" id="ARBA00004434"/>
    </source>
</evidence>
<dbReference type="Gene3D" id="1.10.510.10">
    <property type="entry name" value="Transferase(Phosphotransferase) domain 1"/>
    <property type="match status" value="1"/>
</dbReference>
<comment type="subcellular location">
    <subcellularLocation>
        <location evidence="3">Cytoplasm</location>
        <location evidence="3">Cytosol</location>
    </subcellularLocation>
    <subcellularLocation>
        <location evidence="2">Mitochondrion inner membrane</location>
        <topology evidence="2">Single-pass membrane protein</topology>
    </subcellularLocation>
    <subcellularLocation>
        <location evidence="4">Mitochondrion outer membrane</location>
        <topology evidence="4">Single-pass membrane protein</topology>
    </subcellularLocation>
</comment>
<protein>
    <recommendedName>
        <fullName evidence="5">non-specific serine/threonine protein kinase</fullName>
        <ecNumber evidence="5">2.7.11.1</ecNumber>
    </recommendedName>
</protein>
<evidence type="ECO:0000256" key="7">
    <source>
        <dbReference type="ARBA" id="ARBA00022679"/>
    </source>
</evidence>
<evidence type="ECO:0000256" key="3">
    <source>
        <dbReference type="ARBA" id="ARBA00004514"/>
    </source>
</evidence>
<sequence length="564" mass="63239">MIRFVTSRLLQHGRQLWRQNNRRLVHTKIAENSRKRRGNSARTDQVIRYQEPFQRYGFSRFVVHARKLLLDNVGVKVAGNPTSDIRTQMVKKLFYSDTGPMVAFVGIAAAAEGATLLQDAELEETCWKIRETVEKFRPSWDEAEISIGDTPIGLDDLQIGAPIAKGCSAVVHAAALKRNAGPSHTYPLALKIMFNYDVQSNALAIVRAMFRETVPARYRALEVAGFWQHLADQATLLPPHPNVVSMLGVFCAQMPNLEGARTLYPSALPPRLHESGFGRNMSLFLLMRRYHCSLRDFLDTQAGRTTTRWALLLFAQLLEAVAHLNRYGVAHRDLKSDNILIDIGTDGTPGLVVADFGCCVADKRNGLRVPYPTAEVDKGGNTALMAPEIITQNPGTFATLDYTKADLWTSGAIAYEIFGAENPFYSHNVKSYSYNDGDLPVLTDDVPLIVRKLIGNLLQRNPKKRLSADVAANVMQLFLWAPSTWLRSTGMAPTHPEILQWLLCLTSKVLYENAMDSKGQRGAQFTEYFLISSFLVRASLRRIEKAILWIRRTVAEEHLEDIKV</sequence>
<dbReference type="GO" id="GO:0042981">
    <property type="term" value="P:regulation of apoptotic process"/>
    <property type="evidence" value="ECO:0007669"/>
    <property type="project" value="TreeGrafter"/>
</dbReference>
<evidence type="ECO:0000256" key="4">
    <source>
        <dbReference type="ARBA" id="ARBA00004572"/>
    </source>
</evidence>
<evidence type="ECO:0000256" key="12">
    <source>
        <dbReference type="ARBA" id="ARBA00022792"/>
    </source>
</evidence>
<evidence type="ECO:0000256" key="8">
    <source>
        <dbReference type="ARBA" id="ARBA00022723"/>
    </source>
</evidence>
<dbReference type="GO" id="GO:0004674">
    <property type="term" value="F:protein serine/threonine kinase activity"/>
    <property type="evidence" value="ECO:0007669"/>
    <property type="project" value="UniProtKB-KW"/>
</dbReference>
<name>A0A1L8DL21_9DIPT</name>
<evidence type="ECO:0000259" key="19">
    <source>
        <dbReference type="PROSITE" id="PS50011"/>
    </source>
</evidence>
<evidence type="ECO:0000256" key="10">
    <source>
        <dbReference type="ARBA" id="ARBA00022777"/>
    </source>
</evidence>
<dbReference type="PANTHER" id="PTHR22972:SF7">
    <property type="entry name" value="SERINE_THREONINE-PROTEIN KINASE PINK1, MITOCHONDRIAL"/>
    <property type="match status" value="1"/>
</dbReference>
<keyword evidence="6" id="KW-0723">Serine/threonine-protein kinase</keyword>
<comment type="catalytic activity">
    <reaction evidence="17">
        <text>L-threonyl-[protein] + ATP = O-phospho-L-threonyl-[protein] + ADP + H(+)</text>
        <dbReference type="Rhea" id="RHEA:46608"/>
        <dbReference type="Rhea" id="RHEA-COMP:11060"/>
        <dbReference type="Rhea" id="RHEA-COMP:11605"/>
        <dbReference type="ChEBI" id="CHEBI:15378"/>
        <dbReference type="ChEBI" id="CHEBI:30013"/>
        <dbReference type="ChEBI" id="CHEBI:30616"/>
        <dbReference type="ChEBI" id="CHEBI:61977"/>
        <dbReference type="ChEBI" id="CHEBI:456216"/>
        <dbReference type="EC" id="2.7.11.1"/>
    </reaction>
</comment>
<dbReference type="AlphaFoldDB" id="A0A1L8DL21"/>
<evidence type="ECO:0000256" key="13">
    <source>
        <dbReference type="ARBA" id="ARBA00022840"/>
    </source>
</evidence>
<comment type="cofactor">
    <cofactor evidence="1">
        <name>Mg(2+)</name>
        <dbReference type="ChEBI" id="CHEBI:18420"/>
    </cofactor>
</comment>
<dbReference type="GO" id="GO:0005743">
    <property type="term" value="C:mitochondrial inner membrane"/>
    <property type="evidence" value="ECO:0007669"/>
    <property type="project" value="UniProtKB-SubCell"/>
</dbReference>
<keyword evidence="14" id="KW-0460">Magnesium</keyword>
<keyword evidence="7" id="KW-0808">Transferase</keyword>
<dbReference type="EMBL" id="GFDF01006928">
    <property type="protein sequence ID" value="JAV07156.1"/>
    <property type="molecule type" value="Transcribed_RNA"/>
</dbReference>
<keyword evidence="12" id="KW-0999">Mitochondrion inner membrane</keyword>
<dbReference type="EC" id="2.7.11.1" evidence="5"/>
<evidence type="ECO:0000256" key="14">
    <source>
        <dbReference type="ARBA" id="ARBA00022842"/>
    </source>
</evidence>
<evidence type="ECO:0000256" key="5">
    <source>
        <dbReference type="ARBA" id="ARBA00012513"/>
    </source>
</evidence>
<dbReference type="Pfam" id="PF00069">
    <property type="entry name" value="Pkinase"/>
    <property type="match status" value="1"/>
</dbReference>
<evidence type="ECO:0000256" key="16">
    <source>
        <dbReference type="ARBA" id="ARBA00023128"/>
    </source>
</evidence>
<evidence type="ECO:0000256" key="6">
    <source>
        <dbReference type="ARBA" id="ARBA00022527"/>
    </source>
</evidence>
<keyword evidence="11" id="KW-1000">Mitochondrion outer membrane</keyword>
<keyword evidence="13" id="KW-0067">ATP-binding</keyword>
<organism evidence="20">
    <name type="scientific">Nyssomyia neivai</name>
    <dbReference type="NCBI Taxonomy" id="330878"/>
    <lineage>
        <taxon>Eukaryota</taxon>
        <taxon>Metazoa</taxon>
        <taxon>Ecdysozoa</taxon>
        <taxon>Arthropoda</taxon>
        <taxon>Hexapoda</taxon>
        <taxon>Insecta</taxon>
        <taxon>Pterygota</taxon>
        <taxon>Neoptera</taxon>
        <taxon>Endopterygota</taxon>
        <taxon>Diptera</taxon>
        <taxon>Nematocera</taxon>
        <taxon>Psychodoidea</taxon>
        <taxon>Psychodidae</taxon>
        <taxon>Nyssomyia</taxon>
    </lineage>
</organism>
<dbReference type="GO" id="GO:0000422">
    <property type="term" value="P:autophagy of mitochondrion"/>
    <property type="evidence" value="ECO:0007669"/>
    <property type="project" value="TreeGrafter"/>
</dbReference>
<reference evidence="20" key="1">
    <citation type="submission" date="2016-12" db="EMBL/GenBank/DDBJ databases">
        <title>An insight into the sialome and mialome of the sand fly, Nyssomyia neivai.</title>
        <authorList>
            <person name="Sebastian V."/>
            <person name="Goulart T.M."/>
            <person name="Oliveira W."/>
            <person name="Calvo E."/>
            <person name="Oliveira L.F."/>
            <person name="Pinto M.C."/>
            <person name="Rosselino A.M."/>
            <person name="Ribeiro J.M."/>
        </authorList>
    </citation>
    <scope>NUCLEOTIDE SEQUENCE</scope>
</reference>
<keyword evidence="12" id="KW-0472">Membrane</keyword>
<dbReference type="GO" id="GO:0005524">
    <property type="term" value="F:ATP binding"/>
    <property type="evidence" value="ECO:0007669"/>
    <property type="project" value="UniProtKB-KW"/>
</dbReference>
<evidence type="ECO:0000256" key="18">
    <source>
        <dbReference type="ARBA" id="ARBA00048679"/>
    </source>
</evidence>